<keyword evidence="7" id="KW-1185">Reference proteome</keyword>
<feature type="domain" description="Carbohydrate-binding module family 96" evidence="5">
    <location>
        <begin position="40"/>
        <end position="151"/>
    </location>
</feature>
<reference evidence="6 7" key="1">
    <citation type="journal article" date="2019" name="Int. J. Syst. Evol. Microbiol.">
        <title>Clostridium fermenticellae sp. nov., isolated from the mud in a fermentation cellar for the production of the Chinese liquor, baijiu.</title>
        <authorList>
            <person name="Xu P.X."/>
            <person name="Chai L.J."/>
            <person name="Qiu T."/>
            <person name="Zhang X.J."/>
            <person name="Lu Z.M."/>
            <person name="Xiao C."/>
            <person name="Wang S.T."/>
            <person name="Shen C.H."/>
            <person name="Shi J.S."/>
            <person name="Xu Z.H."/>
        </authorList>
    </citation>
    <scope>NUCLEOTIDE SEQUENCE [LARGE SCALE GENOMIC DNA]</scope>
    <source>
        <strain evidence="6 7">JN500901</strain>
    </source>
</reference>
<dbReference type="RefSeq" id="WP_119970697.1">
    <property type="nucleotide sequence ID" value="NZ_CP032416.1"/>
</dbReference>
<sequence>MSSQKIQFSCSRSLILTNLHPDRNFKKSILDVGFYNGDLYQSYLYFKSDDSYENYIIISAILRLYVKKQISNGMTNTLYIYPLEQKFNRFTTFNNMPEVSNEFIEFNIHDCDKWLDIDITSLFDNNDNILKNGMLLKSNGDADSLVRFYSNLVSNYKIVPKLFLEYYTENNFNDGRYVEVRKRVFILDFEGEEVTQPINVERMIQGTFFINNLSTSDLNAKIEVSFDLSTWVGEQEVNVSANSNDVLVAQYYGKYYRVVLSSPGNTASVEIKFIYQVYK</sequence>
<evidence type="ECO:0000259" key="5">
    <source>
        <dbReference type="Pfam" id="PF24517"/>
    </source>
</evidence>
<protein>
    <submittedName>
        <fullName evidence="6">DNRLRE domain-containing protein</fullName>
    </submittedName>
</protein>
<evidence type="ECO:0000256" key="3">
    <source>
        <dbReference type="ARBA" id="ARBA00022729"/>
    </source>
</evidence>
<evidence type="ECO:0000256" key="2">
    <source>
        <dbReference type="ARBA" id="ARBA00022525"/>
    </source>
</evidence>
<evidence type="ECO:0000256" key="1">
    <source>
        <dbReference type="ARBA" id="ARBA00004613"/>
    </source>
</evidence>
<keyword evidence="3" id="KW-0732">Signal</keyword>
<comment type="subcellular location">
    <subcellularLocation>
        <location evidence="1">Secreted</location>
    </subcellularLocation>
</comment>
<accession>A0A386H2L0</accession>
<dbReference type="Pfam" id="PF19912">
    <property type="entry name" value="DUF6385"/>
    <property type="match status" value="1"/>
</dbReference>
<name>A0A386H2L0_9CLOT</name>
<gene>
    <name evidence="6" type="ORF">D4Z93_04325</name>
</gene>
<keyword evidence="2" id="KW-0964">Secreted</keyword>
<dbReference type="OrthoDB" id="1900168at2"/>
<evidence type="ECO:0000313" key="6">
    <source>
        <dbReference type="EMBL" id="AYD39783.1"/>
    </source>
</evidence>
<feature type="domain" description="DUF6385" evidence="4">
    <location>
        <begin position="200"/>
        <end position="277"/>
    </location>
</feature>
<dbReference type="AlphaFoldDB" id="A0A386H2L0"/>
<organism evidence="6 7">
    <name type="scientific">Clostridium fermenticellae</name>
    <dbReference type="NCBI Taxonomy" id="2068654"/>
    <lineage>
        <taxon>Bacteria</taxon>
        <taxon>Bacillati</taxon>
        <taxon>Bacillota</taxon>
        <taxon>Clostridia</taxon>
        <taxon>Eubacteriales</taxon>
        <taxon>Clostridiaceae</taxon>
        <taxon>Clostridium</taxon>
    </lineage>
</organism>
<evidence type="ECO:0000313" key="7">
    <source>
        <dbReference type="Proteomes" id="UP000266301"/>
    </source>
</evidence>
<dbReference type="NCBIfam" id="NF033679">
    <property type="entry name" value="DNRLRE_dom"/>
    <property type="match status" value="1"/>
</dbReference>
<dbReference type="InterPro" id="IPR055372">
    <property type="entry name" value="CBM96"/>
</dbReference>
<proteinExistence type="predicted"/>
<dbReference type="GO" id="GO:0005576">
    <property type="term" value="C:extracellular region"/>
    <property type="evidence" value="ECO:0007669"/>
    <property type="project" value="UniProtKB-SubCell"/>
</dbReference>
<evidence type="ECO:0000259" key="4">
    <source>
        <dbReference type="Pfam" id="PF19912"/>
    </source>
</evidence>
<dbReference type="InterPro" id="IPR045965">
    <property type="entry name" value="DUF6385"/>
</dbReference>
<dbReference type="KEGG" id="cfer:D4Z93_04325"/>
<dbReference type="Pfam" id="PF24517">
    <property type="entry name" value="CBM96"/>
    <property type="match status" value="1"/>
</dbReference>
<dbReference type="EMBL" id="CP032416">
    <property type="protein sequence ID" value="AYD39783.1"/>
    <property type="molecule type" value="Genomic_DNA"/>
</dbReference>
<dbReference type="Proteomes" id="UP000266301">
    <property type="component" value="Chromosome"/>
</dbReference>